<evidence type="ECO:0000313" key="2">
    <source>
        <dbReference type="EMBL" id="KAF7813990.1"/>
    </source>
</evidence>
<organism evidence="2 3">
    <name type="scientific">Senna tora</name>
    <dbReference type="NCBI Taxonomy" id="362788"/>
    <lineage>
        <taxon>Eukaryota</taxon>
        <taxon>Viridiplantae</taxon>
        <taxon>Streptophyta</taxon>
        <taxon>Embryophyta</taxon>
        <taxon>Tracheophyta</taxon>
        <taxon>Spermatophyta</taxon>
        <taxon>Magnoliopsida</taxon>
        <taxon>eudicotyledons</taxon>
        <taxon>Gunneridae</taxon>
        <taxon>Pentapetalae</taxon>
        <taxon>rosids</taxon>
        <taxon>fabids</taxon>
        <taxon>Fabales</taxon>
        <taxon>Fabaceae</taxon>
        <taxon>Caesalpinioideae</taxon>
        <taxon>Cassia clade</taxon>
        <taxon>Senna</taxon>
    </lineage>
</organism>
<proteinExistence type="inferred from homology"/>
<dbReference type="OrthoDB" id="754837at2759"/>
<dbReference type="InterPro" id="IPR003676">
    <property type="entry name" value="SAUR_fam"/>
</dbReference>
<dbReference type="Proteomes" id="UP000634136">
    <property type="component" value="Unassembled WGS sequence"/>
</dbReference>
<name>A0A834T3J8_9FABA</name>
<dbReference type="AlphaFoldDB" id="A0A834T3J8"/>
<dbReference type="Pfam" id="PF02519">
    <property type="entry name" value="Auxin_inducible"/>
    <property type="match status" value="1"/>
</dbReference>
<keyword evidence="3" id="KW-1185">Reference proteome</keyword>
<evidence type="ECO:0000313" key="3">
    <source>
        <dbReference type="Proteomes" id="UP000634136"/>
    </source>
</evidence>
<evidence type="ECO:0000256" key="1">
    <source>
        <dbReference type="ARBA" id="ARBA00006974"/>
    </source>
</evidence>
<comment type="caution">
    <text evidence="2">The sequence shown here is derived from an EMBL/GenBank/DDBJ whole genome shotgun (WGS) entry which is preliminary data.</text>
</comment>
<dbReference type="PANTHER" id="PTHR31374:SF32">
    <property type="entry name" value="SAUR FAMILY PROTEIN"/>
    <property type="match status" value="1"/>
</dbReference>
<sequence length="128" mass="15104">MGARGSKLRKFLGACSSVYGHRRLERCVLGPKSYVPVCVGVNEENRRRFMVHIKALKDADFCELLRKSAEEYGFQNDGILRILFEAPDFEDWIIQRYNKNNKFTKVKSRRLYLLKQSNKNARRRIYVL</sequence>
<protein>
    <submittedName>
        <fullName evidence="2">Auxin-responsive protein SAUR71-like</fullName>
    </submittedName>
</protein>
<comment type="similarity">
    <text evidence="1">Belongs to the ARG7 family.</text>
</comment>
<reference evidence="2" key="1">
    <citation type="submission" date="2020-09" db="EMBL/GenBank/DDBJ databases">
        <title>Genome-Enabled Discovery of Anthraquinone Biosynthesis in Senna tora.</title>
        <authorList>
            <person name="Kang S.-H."/>
            <person name="Pandey R.P."/>
            <person name="Lee C.-M."/>
            <person name="Sim J.-S."/>
            <person name="Jeong J.-T."/>
            <person name="Choi B.-S."/>
            <person name="Jung M."/>
            <person name="Ginzburg D."/>
            <person name="Zhao K."/>
            <person name="Won S.Y."/>
            <person name="Oh T.-J."/>
            <person name="Yu Y."/>
            <person name="Kim N.-H."/>
            <person name="Lee O.R."/>
            <person name="Lee T.-H."/>
            <person name="Bashyal P."/>
            <person name="Kim T.-S."/>
            <person name="Lee W.-H."/>
            <person name="Kawkins C."/>
            <person name="Kim C.-K."/>
            <person name="Kim J.S."/>
            <person name="Ahn B.O."/>
            <person name="Rhee S.Y."/>
            <person name="Sohng J.K."/>
        </authorList>
    </citation>
    <scope>NUCLEOTIDE SEQUENCE</scope>
    <source>
        <tissue evidence="2">Leaf</tissue>
    </source>
</reference>
<dbReference type="EMBL" id="JAAIUW010000009">
    <property type="protein sequence ID" value="KAF7813990.1"/>
    <property type="molecule type" value="Genomic_DNA"/>
</dbReference>
<dbReference type="GO" id="GO:0009733">
    <property type="term" value="P:response to auxin"/>
    <property type="evidence" value="ECO:0007669"/>
    <property type="project" value="InterPro"/>
</dbReference>
<dbReference type="PANTHER" id="PTHR31374">
    <property type="entry name" value="AUXIN-INDUCED PROTEIN-LIKE-RELATED"/>
    <property type="match status" value="1"/>
</dbReference>
<accession>A0A834T3J8</accession>
<gene>
    <name evidence="2" type="ORF">G2W53_027959</name>
</gene>